<evidence type="ECO:0000256" key="1">
    <source>
        <dbReference type="SAM" id="MobiDB-lite"/>
    </source>
</evidence>
<proteinExistence type="predicted"/>
<accession>A0ABR4IH20</accession>
<evidence type="ECO:0000313" key="3">
    <source>
        <dbReference type="Proteomes" id="UP001610335"/>
    </source>
</evidence>
<name>A0ABR4IH20_9EURO</name>
<comment type="caution">
    <text evidence="2">The sequence shown here is derived from an EMBL/GenBank/DDBJ whole genome shotgun (WGS) entry which is preliminary data.</text>
</comment>
<protein>
    <submittedName>
        <fullName evidence="2">Uncharacterized protein</fullName>
    </submittedName>
</protein>
<reference evidence="2 3" key="1">
    <citation type="submission" date="2024-07" db="EMBL/GenBank/DDBJ databases">
        <title>Section-level genome sequencing and comparative genomics of Aspergillus sections Usti and Cavernicolus.</title>
        <authorList>
            <consortium name="Lawrence Berkeley National Laboratory"/>
            <person name="Nybo J.L."/>
            <person name="Vesth T.C."/>
            <person name="Theobald S."/>
            <person name="Frisvad J.C."/>
            <person name="Larsen T.O."/>
            <person name="Kjaerboelling I."/>
            <person name="Rothschild-Mancinelli K."/>
            <person name="Lyhne E.K."/>
            <person name="Kogle M.E."/>
            <person name="Barry K."/>
            <person name="Clum A."/>
            <person name="Na H."/>
            <person name="Ledsgaard L."/>
            <person name="Lin J."/>
            <person name="Lipzen A."/>
            <person name="Kuo A."/>
            <person name="Riley R."/>
            <person name="Mondo S."/>
            <person name="LaButti K."/>
            <person name="Haridas S."/>
            <person name="Pangalinan J."/>
            <person name="Salamov A.A."/>
            <person name="Simmons B.A."/>
            <person name="Magnuson J.K."/>
            <person name="Chen J."/>
            <person name="Drula E."/>
            <person name="Henrissat B."/>
            <person name="Wiebenga A."/>
            <person name="Lubbers R.J."/>
            <person name="Gomes A.C."/>
            <person name="Makela M.R."/>
            <person name="Stajich J."/>
            <person name="Grigoriev I.V."/>
            <person name="Mortensen U.H."/>
            <person name="De vries R.P."/>
            <person name="Baker S.E."/>
            <person name="Andersen M.R."/>
        </authorList>
    </citation>
    <scope>NUCLEOTIDE SEQUENCE [LARGE SCALE GENOMIC DNA]</scope>
    <source>
        <strain evidence="2 3">CBS 600.67</strain>
    </source>
</reference>
<dbReference type="Proteomes" id="UP001610335">
    <property type="component" value="Unassembled WGS sequence"/>
</dbReference>
<feature type="compositionally biased region" description="Polar residues" evidence="1">
    <location>
        <begin position="18"/>
        <end position="27"/>
    </location>
</feature>
<gene>
    <name evidence="2" type="ORF">BDW59DRAFT_59980</name>
</gene>
<keyword evidence="3" id="KW-1185">Reference proteome</keyword>
<sequence length="94" mass="10373">MVEGLKTQAKEGYALTAPDSQSQTSVGRNLAAPPQKRPAQFWMANVASIEPIKFCAGWLRIRSLLPGGWVIGCVSLPHFYRVRPSARCNCSIVW</sequence>
<evidence type="ECO:0000313" key="2">
    <source>
        <dbReference type="EMBL" id="KAL2827056.1"/>
    </source>
</evidence>
<feature type="region of interest" description="Disordered" evidence="1">
    <location>
        <begin position="1"/>
        <end position="32"/>
    </location>
</feature>
<dbReference type="EMBL" id="JBFXLS010000027">
    <property type="protein sequence ID" value="KAL2827056.1"/>
    <property type="molecule type" value="Genomic_DNA"/>
</dbReference>
<organism evidence="2 3">
    <name type="scientific">Aspergillus cavernicola</name>
    <dbReference type="NCBI Taxonomy" id="176166"/>
    <lineage>
        <taxon>Eukaryota</taxon>
        <taxon>Fungi</taxon>
        <taxon>Dikarya</taxon>
        <taxon>Ascomycota</taxon>
        <taxon>Pezizomycotina</taxon>
        <taxon>Eurotiomycetes</taxon>
        <taxon>Eurotiomycetidae</taxon>
        <taxon>Eurotiales</taxon>
        <taxon>Aspergillaceae</taxon>
        <taxon>Aspergillus</taxon>
        <taxon>Aspergillus subgen. Nidulantes</taxon>
    </lineage>
</organism>